<evidence type="ECO:0000256" key="1">
    <source>
        <dbReference type="PIRSR" id="PIRSR604574-2"/>
    </source>
</evidence>
<sequence>MNTLFEDFSSTFSCRHIQRITQFTSDLHSVFNTEAGILNYYLPDWSLGIHVDESELDHTRLHLFGQSTIFLLGGIWSEYPPTAMYMHNGDVSHPGPAVSEEDWAVCYRYFQTSRVNMTIRKVLEPDTMTGHTAGYHENPDGDNVGLKRRRSDSSDTLDSLHN</sequence>
<dbReference type="Proteomes" id="UP000694395">
    <property type="component" value="Chromosome 19"/>
</dbReference>
<evidence type="ECO:0000313" key="4">
    <source>
        <dbReference type="Proteomes" id="UP000694395"/>
    </source>
</evidence>
<protein>
    <submittedName>
        <fullName evidence="3">Uncharacterized protein</fullName>
    </submittedName>
</protein>
<dbReference type="PANTHER" id="PTHR16557">
    <property type="entry name" value="ALKYLATED DNA REPAIR PROTEIN ALKB-RELATED"/>
    <property type="match status" value="1"/>
</dbReference>
<name>A0A8C7PRC3_ONCMY</name>
<dbReference type="Ensembl" id="ENSOMYT00000028841.2">
    <property type="protein sequence ID" value="ENSOMYP00000026371.2"/>
    <property type="gene ID" value="ENSOMYG00000012453.2"/>
</dbReference>
<proteinExistence type="predicted"/>
<dbReference type="AlphaFoldDB" id="A0A8C7PRC3"/>
<keyword evidence="1" id="KW-0479">Metal-binding</keyword>
<dbReference type="GO" id="GO:0005634">
    <property type="term" value="C:nucleus"/>
    <property type="evidence" value="ECO:0007669"/>
    <property type="project" value="TreeGrafter"/>
</dbReference>
<evidence type="ECO:0000256" key="2">
    <source>
        <dbReference type="SAM" id="MobiDB-lite"/>
    </source>
</evidence>
<dbReference type="GO" id="GO:0035516">
    <property type="term" value="F:broad specificity oxidative DNA demethylase activity"/>
    <property type="evidence" value="ECO:0007669"/>
    <property type="project" value="TreeGrafter"/>
</dbReference>
<dbReference type="SUPFAM" id="SSF51197">
    <property type="entry name" value="Clavaminate synthase-like"/>
    <property type="match status" value="1"/>
</dbReference>
<reference evidence="3" key="1">
    <citation type="submission" date="2020-07" db="EMBL/GenBank/DDBJ databases">
        <title>A long reads based de novo assembly of the rainbow trout Arlee double haploid line genome.</title>
        <authorList>
            <person name="Gao G."/>
            <person name="Palti Y."/>
        </authorList>
    </citation>
    <scope>NUCLEOTIDE SEQUENCE [LARGE SCALE GENOMIC DNA]</scope>
</reference>
<dbReference type="Gene3D" id="2.60.120.590">
    <property type="entry name" value="Alpha-ketoglutarate-dependent dioxygenase AlkB-like"/>
    <property type="match status" value="1"/>
</dbReference>
<dbReference type="GO" id="GO:0008198">
    <property type="term" value="F:ferrous iron binding"/>
    <property type="evidence" value="ECO:0007669"/>
    <property type="project" value="TreeGrafter"/>
</dbReference>
<comment type="cofactor">
    <cofactor evidence="1">
        <name>Fe(2+)</name>
        <dbReference type="ChEBI" id="CHEBI:29033"/>
    </cofactor>
    <text evidence="1">Binds 1 Fe(2+) ion per subunit.</text>
</comment>
<keyword evidence="1" id="KW-0408">Iron</keyword>
<dbReference type="GO" id="GO:0035513">
    <property type="term" value="P:oxidative RNA demethylation"/>
    <property type="evidence" value="ECO:0007669"/>
    <property type="project" value="TreeGrafter"/>
</dbReference>
<feature type="binding site" evidence="1">
    <location>
        <position position="52"/>
    </location>
    <ligand>
        <name>Fe cation</name>
        <dbReference type="ChEBI" id="CHEBI:24875"/>
        <note>catalytic</note>
    </ligand>
</feature>
<dbReference type="PANTHER" id="PTHR16557:SF2">
    <property type="entry name" value="NUCLEIC ACID DIOXYGENASE ALKBH1"/>
    <property type="match status" value="1"/>
</dbReference>
<accession>A0A8C7PRC3</accession>
<keyword evidence="4" id="KW-1185">Reference proteome</keyword>
<dbReference type="GO" id="GO:0035515">
    <property type="term" value="F:oxidative RNA demethylase activity"/>
    <property type="evidence" value="ECO:0007669"/>
    <property type="project" value="TreeGrafter"/>
</dbReference>
<evidence type="ECO:0000313" key="3">
    <source>
        <dbReference type="Ensembl" id="ENSOMYP00000026371.2"/>
    </source>
</evidence>
<feature type="binding site" evidence="1">
    <location>
        <position position="93"/>
    </location>
    <ligand>
        <name>Fe cation</name>
        <dbReference type="ChEBI" id="CHEBI:24875"/>
        <note>catalytic</note>
    </ligand>
</feature>
<dbReference type="InterPro" id="IPR004574">
    <property type="entry name" value="Alkb"/>
</dbReference>
<feature type="binding site" evidence="1">
    <location>
        <position position="50"/>
    </location>
    <ligand>
        <name>Fe cation</name>
        <dbReference type="ChEBI" id="CHEBI:24875"/>
        <note>catalytic</note>
    </ligand>
</feature>
<reference evidence="3" key="3">
    <citation type="submission" date="2025-09" db="UniProtKB">
        <authorList>
            <consortium name="Ensembl"/>
        </authorList>
    </citation>
    <scope>IDENTIFICATION</scope>
</reference>
<feature type="region of interest" description="Disordered" evidence="2">
    <location>
        <begin position="128"/>
        <end position="162"/>
    </location>
</feature>
<dbReference type="InterPro" id="IPR037151">
    <property type="entry name" value="AlkB-like_sf"/>
</dbReference>
<organism evidence="3 4">
    <name type="scientific">Oncorhynchus mykiss</name>
    <name type="common">Rainbow trout</name>
    <name type="synonym">Salmo gairdneri</name>
    <dbReference type="NCBI Taxonomy" id="8022"/>
    <lineage>
        <taxon>Eukaryota</taxon>
        <taxon>Metazoa</taxon>
        <taxon>Chordata</taxon>
        <taxon>Craniata</taxon>
        <taxon>Vertebrata</taxon>
        <taxon>Euteleostomi</taxon>
        <taxon>Actinopterygii</taxon>
        <taxon>Neopterygii</taxon>
        <taxon>Teleostei</taxon>
        <taxon>Protacanthopterygii</taxon>
        <taxon>Salmoniformes</taxon>
        <taxon>Salmonidae</taxon>
        <taxon>Salmoninae</taxon>
        <taxon>Oncorhynchus</taxon>
    </lineage>
</organism>
<dbReference type="GO" id="GO:0005737">
    <property type="term" value="C:cytoplasm"/>
    <property type="evidence" value="ECO:0007669"/>
    <property type="project" value="TreeGrafter"/>
</dbReference>
<reference evidence="3" key="2">
    <citation type="submission" date="2025-08" db="UniProtKB">
        <authorList>
            <consortium name="Ensembl"/>
        </authorList>
    </citation>
    <scope>IDENTIFICATION</scope>
</reference>